<dbReference type="NCBIfam" id="TIGR00383">
    <property type="entry name" value="corA"/>
    <property type="match status" value="1"/>
</dbReference>
<dbReference type="GO" id="GO:0015095">
    <property type="term" value="F:magnesium ion transmembrane transporter activity"/>
    <property type="evidence" value="ECO:0007669"/>
    <property type="project" value="UniProtKB-UniRule"/>
</dbReference>
<keyword evidence="7 12" id="KW-1133">Transmembrane helix</keyword>
<evidence type="ECO:0000256" key="8">
    <source>
        <dbReference type="ARBA" id="ARBA00023065"/>
    </source>
</evidence>
<dbReference type="PATRIC" id="fig|1150625.3.peg.1078"/>
<reference evidence="13 14" key="1">
    <citation type="journal article" date="2016" name="Front. Microbiol.">
        <title>Microevolution Analysis of Bacillus coahuilensis Unveils Differences in Phosphorus Acquisition Strategies and Their Regulation.</title>
        <authorList>
            <person name="Gomez-Lunar Z."/>
            <person name="Hernandez-Gonzalez I."/>
            <person name="Rodriguez-Torres M.D."/>
            <person name="Souza V."/>
            <person name="Olmedo-Alvarez G."/>
        </authorList>
    </citation>
    <scope>NUCLEOTIDE SEQUENCE [LARGE SCALE GENOMIC DNA]</scope>
    <source>
        <strain evidence="14">p1.1.43</strain>
    </source>
</reference>
<gene>
    <name evidence="12" type="primary">corA</name>
    <name evidence="13" type="ORF">Q75_05125</name>
</gene>
<accession>A0A147KAD1</accession>
<comment type="function">
    <text evidence="11">Mediates influx of magnesium ions. Alternates between open and closed states. Activated by low cytoplasmic Mg(2+) levels. Inactive when cytoplasmic Mg(2+) levels are high.</text>
</comment>
<keyword evidence="6 12" id="KW-0460">Magnesium</keyword>
<evidence type="ECO:0000256" key="10">
    <source>
        <dbReference type="ARBA" id="ARBA00034269"/>
    </source>
</evidence>
<evidence type="ECO:0000256" key="9">
    <source>
        <dbReference type="ARBA" id="ARBA00023136"/>
    </source>
</evidence>
<evidence type="ECO:0000256" key="2">
    <source>
        <dbReference type="ARBA" id="ARBA00009765"/>
    </source>
</evidence>
<dbReference type="EMBL" id="LDYG01000021">
    <property type="protein sequence ID" value="KUP07611.1"/>
    <property type="molecule type" value="Genomic_DNA"/>
</dbReference>
<dbReference type="InterPro" id="IPR002523">
    <property type="entry name" value="MgTranspt_CorA/ZnTranspt_ZntB"/>
</dbReference>
<comment type="subcellular location">
    <subcellularLocation>
        <location evidence="1">Cell membrane</location>
        <topology evidence="1">Multi-pass membrane protein</topology>
    </subcellularLocation>
    <subcellularLocation>
        <location evidence="12">Membrane</location>
        <topology evidence="12">Multi-pass membrane protein</topology>
    </subcellularLocation>
</comment>
<dbReference type="PANTHER" id="PTHR46494">
    <property type="entry name" value="CORA FAMILY METAL ION TRANSPORTER (EUROFUNG)"/>
    <property type="match status" value="1"/>
</dbReference>
<keyword evidence="3 12" id="KW-0813">Transport</keyword>
<dbReference type="Gene3D" id="3.30.460.20">
    <property type="entry name" value="CorA soluble domain-like"/>
    <property type="match status" value="1"/>
</dbReference>
<dbReference type="OrthoDB" id="9803416at2"/>
<evidence type="ECO:0000313" key="14">
    <source>
        <dbReference type="Proteomes" id="UP000074108"/>
    </source>
</evidence>
<evidence type="ECO:0000313" key="13">
    <source>
        <dbReference type="EMBL" id="KUP07611.1"/>
    </source>
</evidence>
<dbReference type="STRING" id="1150625.Q75_05125"/>
<comment type="similarity">
    <text evidence="2 12">Belongs to the CorA metal ion transporter (MIT) (TC 1.A.35) family.</text>
</comment>
<keyword evidence="4 12" id="KW-1003">Cell membrane</keyword>
<protein>
    <recommendedName>
        <fullName evidence="12">Magnesium transport protein CorA</fullName>
    </recommendedName>
</protein>
<dbReference type="SUPFAM" id="SSF144083">
    <property type="entry name" value="Magnesium transport protein CorA, transmembrane region"/>
    <property type="match status" value="1"/>
</dbReference>
<keyword evidence="5 12" id="KW-0812">Transmembrane</keyword>
<organism evidence="13 14">
    <name type="scientific">Bacillus coahuilensis p1.1.43</name>
    <dbReference type="NCBI Taxonomy" id="1150625"/>
    <lineage>
        <taxon>Bacteria</taxon>
        <taxon>Bacillati</taxon>
        <taxon>Bacillota</taxon>
        <taxon>Bacilli</taxon>
        <taxon>Bacillales</taxon>
        <taxon>Bacillaceae</taxon>
        <taxon>Bacillus</taxon>
    </lineage>
</organism>
<dbReference type="SUPFAM" id="SSF143865">
    <property type="entry name" value="CorA soluble domain-like"/>
    <property type="match status" value="1"/>
</dbReference>
<evidence type="ECO:0000256" key="5">
    <source>
        <dbReference type="ARBA" id="ARBA00022692"/>
    </source>
</evidence>
<keyword evidence="14" id="KW-1185">Reference proteome</keyword>
<sequence>MMTNYIILTSGECKINVPMSEWKSLDMKWMWVDFYQATKKEARVLTNYFRFHPLAIEDCMEEYKQRPKVDYYEDYIFLLLHTYEQTSGGARELNMFVGKNYLVTYRSEGIIEIDEKLDTMGREYTNYHTTFELTHRIIDDIIDHYFTPVYRIEDQLNNIEEENRSNRINDIIEELFDIRLQMSHLRRSLVPMRDLIYRLVNRERLKNFGGDSFYFQDVYDHVLKQVEMLESYREFSSDIRDNYLSINSDQMNKTMMTLTLYSMVFLPLTFIVGVYGMNFTNMPELQSPYGYPAVWGVMISIAIIMVVIFHRIGWLNFTFKKKIRRRKKLDYK</sequence>
<dbReference type="GO" id="GO:0000287">
    <property type="term" value="F:magnesium ion binding"/>
    <property type="evidence" value="ECO:0007669"/>
    <property type="project" value="TreeGrafter"/>
</dbReference>
<dbReference type="PANTHER" id="PTHR46494:SF1">
    <property type="entry name" value="CORA FAMILY METAL ION TRANSPORTER (EUROFUNG)"/>
    <property type="match status" value="1"/>
</dbReference>
<name>A0A147KAD1_9BACI</name>
<dbReference type="InterPro" id="IPR045863">
    <property type="entry name" value="CorA_TM1_TM2"/>
</dbReference>
<dbReference type="RefSeq" id="WP_059350635.1">
    <property type="nucleotide sequence ID" value="NZ_LDYG01000021.1"/>
</dbReference>
<keyword evidence="8 12" id="KW-0406">Ion transport</keyword>
<comment type="catalytic activity">
    <reaction evidence="10">
        <text>Mg(2+)(in) = Mg(2+)(out)</text>
        <dbReference type="Rhea" id="RHEA:29827"/>
        <dbReference type="ChEBI" id="CHEBI:18420"/>
    </reaction>
</comment>
<feature type="transmembrane region" description="Helical" evidence="12">
    <location>
        <begin position="297"/>
        <end position="319"/>
    </location>
</feature>
<evidence type="ECO:0000256" key="1">
    <source>
        <dbReference type="ARBA" id="ARBA00004651"/>
    </source>
</evidence>
<feature type="transmembrane region" description="Helical" evidence="12">
    <location>
        <begin position="258"/>
        <end position="277"/>
    </location>
</feature>
<dbReference type="GO" id="GO:0005886">
    <property type="term" value="C:plasma membrane"/>
    <property type="evidence" value="ECO:0007669"/>
    <property type="project" value="UniProtKB-SubCell"/>
</dbReference>
<evidence type="ECO:0000256" key="7">
    <source>
        <dbReference type="ARBA" id="ARBA00022989"/>
    </source>
</evidence>
<keyword evidence="9 12" id="KW-0472">Membrane</keyword>
<comment type="caution">
    <text evidence="13">The sequence shown here is derived from an EMBL/GenBank/DDBJ whole genome shotgun (WGS) entry which is preliminary data.</text>
</comment>
<proteinExistence type="inferred from homology"/>
<dbReference type="InterPro" id="IPR045861">
    <property type="entry name" value="CorA_cytoplasmic_dom"/>
</dbReference>
<evidence type="ECO:0000256" key="11">
    <source>
        <dbReference type="ARBA" id="ARBA00045497"/>
    </source>
</evidence>
<dbReference type="Gene3D" id="1.20.58.340">
    <property type="entry name" value="Magnesium transport protein CorA, transmembrane region"/>
    <property type="match status" value="2"/>
</dbReference>
<evidence type="ECO:0000256" key="12">
    <source>
        <dbReference type="RuleBase" id="RU362010"/>
    </source>
</evidence>
<dbReference type="InterPro" id="IPR004488">
    <property type="entry name" value="Mg/Co-transport_prot_CorA"/>
</dbReference>
<evidence type="ECO:0000256" key="3">
    <source>
        <dbReference type="ARBA" id="ARBA00022448"/>
    </source>
</evidence>
<dbReference type="Proteomes" id="UP000074108">
    <property type="component" value="Unassembled WGS sequence"/>
</dbReference>
<evidence type="ECO:0000256" key="4">
    <source>
        <dbReference type="ARBA" id="ARBA00022475"/>
    </source>
</evidence>
<dbReference type="CDD" id="cd12831">
    <property type="entry name" value="TmCorA-like_u2"/>
    <property type="match status" value="1"/>
</dbReference>
<dbReference type="GO" id="GO:0015087">
    <property type="term" value="F:cobalt ion transmembrane transporter activity"/>
    <property type="evidence" value="ECO:0007669"/>
    <property type="project" value="UniProtKB-UniRule"/>
</dbReference>
<dbReference type="AlphaFoldDB" id="A0A147KAD1"/>
<dbReference type="GO" id="GO:0050897">
    <property type="term" value="F:cobalt ion binding"/>
    <property type="evidence" value="ECO:0007669"/>
    <property type="project" value="TreeGrafter"/>
</dbReference>
<dbReference type="FunFam" id="1.20.58.340:FF:000004">
    <property type="entry name" value="Magnesium transport protein CorA"/>
    <property type="match status" value="1"/>
</dbReference>
<dbReference type="Pfam" id="PF01544">
    <property type="entry name" value="CorA"/>
    <property type="match status" value="1"/>
</dbReference>
<evidence type="ECO:0000256" key="6">
    <source>
        <dbReference type="ARBA" id="ARBA00022842"/>
    </source>
</evidence>